<dbReference type="InterPro" id="IPR000787">
    <property type="entry name" value="Peptidase_M29"/>
</dbReference>
<dbReference type="Gene3D" id="3.40.1830.10">
    <property type="entry name" value="Thermophilic metalloprotease (M29)"/>
    <property type="match status" value="1"/>
</dbReference>
<evidence type="ECO:0000256" key="5">
    <source>
        <dbReference type="ARBA" id="ARBA00022438"/>
    </source>
</evidence>
<evidence type="ECO:0000256" key="4">
    <source>
        <dbReference type="ARBA" id="ARBA00008236"/>
    </source>
</evidence>
<dbReference type="SUPFAM" id="SSF144052">
    <property type="entry name" value="Thermophilic metalloprotease-like"/>
    <property type="match status" value="1"/>
</dbReference>
<keyword evidence="8" id="KW-0378">Hydrolase</keyword>
<evidence type="ECO:0000256" key="6">
    <source>
        <dbReference type="ARBA" id="ARBA00022670"/>
    </source>
</evidence>
<keyword evidence="9" id="KW-0482">Metalloprotease</keyword>
<dbReference type="GO" id="GO:0008237">
    <property type="term" value="F:metallopeptidase activity"/>
    <property type="evidence" value="ECO:0007669"/>
    <property type="project" value="UniProtKB-KW"/>
</dbReference>
<dbReference type="PANTHER" id="PTHR34448:SF1">
    <property type="entry name" value="BLL6088 PROTEIN"/>
    <property type="match status" value="1"/>
</dbReference>
<keyword evidence="6" id="KW-0645">Protease</keyword>
<dbReference type="AlphaFoldDB" id="A0A133VL66"/>
<evidence type="ECO:0000256" key="7">
    <source>
        <dbReference type="ARBA" id="ARBA00022723"/>
    </source>
</evidence>
<proteinExistence type="inferred from homology"/>
<dbReference type="GO" id="GO:0004177">
    <property type="term" value="F:aminopeptidase activity"/>
    <property type="evidence" value="ECO:0007669"/>
    <property type="project" value="UniProtKB-KW"/>
</dbReference>
<evidence type="ECO:0000256" key="9">
    <source>
        <dbReference type="ARBA" id="ARBA00023049"/>
    </source>
</evidence>
<comment type="cofactor">
    <cofactor evidence="3">
        <name>Zn(2+)</name>
        <dbReference type="ChEBI" id="CHEBI:29105"/>
    </cofactor>
</comment>
<evidence type="ECO:0000313" key="10">
    <source>
        <dbReference type="EMBL" id="KXB07169.1"/>
    </source>
</evidence>
<dbReference type="PATRIC" id="fig|1698280.3.peg.217"/>
<evidence type="ECO:0000256" key="2">
    <source>
        <dbReference type="ARBA" id="ARBA00001946"/>
    </source>
</evidence>
<dbReference type="PRINTS" id="PR00919">
    <property type="entry name" value="THERMOPTASE"/>
</dbReference>
<keyword evidence="7" id="KW-0479">Metal-binding</keyword>
<reference evidence="10 11" key="1">
    <citation type="journal article" date="2016" name="Sci. Rep.">
        <title>Metabolic traits of an uncultured archaeal lineage -MSBL1- from brine pools of the Red Sea.</title>
        <authorList>
            <person name="Mwirichia R."/>
            <person name="Alam I."/>
            <person name="Rashid M."/>
            <person name="Vinu M."/>
            <person name="Ba-Alawi W."/>
            <person name="Anthony Kamau A."/>
            <person name="Kamanda Ngugi D."/>
            <person name="Goker M."/>
            <person name="Klenk H.P."/>
            <person name="Bajic V."/>
            <person name="Stingl U."/>
        </authorList>
    </citation>
    <scope>NUCLEOTIDE SEQUENCE [LARGE SCALE GENOMIC DNA]</scope>
    <source>
        <strain evidence="10">SCGC-AAA382A20</strain>
    </source>
</reference>
<keyword evidence="11" id="KW-1185">Reference proteome</keyword>
<evidence type="ECO:0000256" key="1">
    <source>
        <dbReference type="ARBA" id="ARBA00001941"/>
    </source>
</evidence>
<dbReference type="GO" id="GO:0006508">
    <property type="term" value="P:proteolysis"/>
    <property type="evidence" value="ECO:0007669"/>
    <property type="project" value="UniProtKB-KW"/>
</dbReference>
<dbReference type="Proteomes" id="UP000070263">
    <property type="component" value="Unassembled WGS sequence"/>
</dbReference>
<comment type="cofactor">
    <cofactor evidence="2">
        <name>Mg(2+)</name>
        <dbReference type="ChEBI" id="CHEBI:18420"/>
    </cofactor>
</comment>
<evidence type="ECO:0008006" key="12">
    <source>
        <dbReference type="Google" id="ProtNLM"/>
    </source>
</evidence>
<evidence type="ECO:0000256" key="8">
    <source>
        <dbReference type="ARBA" id="ARBA00022801"/>
    </source>
</evidence>
<dbReference type="EMBL" id="LHYE01000014">
    <property type="protein sequence ID" value="KXB07169.1"/>
    <property type="molecule type" value="Genomic_DNA"/>
</dbReference>
<dbReference type="GO" id="GO:0046872">
    <property type="term" value="F:metal ion binding"/>
    <property type="evidence" value="ECO:0007669"/>
    <property type="project" value="UniProtKB-KW"/>
</dbReference>
<dbReference type="InterPro" id="IPR052170">
    <property type="entry name" value="M29_Exopeptidase"/>
</dbReference>
<gene>
    <name evidence="10" type="ORF">AKJ51_01885</name>
</gene>
<comment type="cofactor">
    <cofactor evidence="1">
        <name>Co(2+)</name>
        <dbReference type="ChEBI" id="CHEBI:48828"/>
    </cofactor>
</comment>
<protein>
    <recommendedName>
        <fullName evidence="12">Aminopeptidase</fullName>
    </recommendedName>
</protein>
<evidence type="ECO:0000256" key="3">
    <source>
        <dbReference type="ARBA" id="ARBA00001947"/>
    </source>
</evidence>
<comment type="similarity">
    <text evidence="4">Belongs to the peptidase M29 family.</text>
</comment>
<keyword evidence="5" id="KW-0031">Aminopeptidase</keyword>
<name>A0A133VL66_9EURY</name>
<comment type="caution">
    <text evidence="10">The sequence shown here is derived from an EMBL/GenBank/DDBJ whole genome shotgun (WGS) entry which is preliminary data.</text>
</comment>
<organism evidence="10 11">
    <name type="scientific">candidate division MSBL1 archaeon SCGC-AAA382A20</name>
    <dbReference type="NCBI Taxonomy" id="1698280"/>
    <lineage>
        <taxon>Archaea</taxon>
        <taxon>Methanobacteriati</taxon>
        <taxon>Methanobacteriota</taxon>
        <taxon>candidate division MSBL1</taxon>
    </lineage>
</organism>
<dbReference type="Pfam" id="PF02073">
    <property type="entry name" value="Peptidase_M29"/>
    <property type="match status" value="1"/>
</dbReference>
<sequence length="356" mass="40229">MDSRIREHAKVLADWSTEIGKDDNILIRTSDSAQELVIALYEEIAKREAKPLTVFSDNESMRAYLKNYEGELDTPEHFLASTKKSDVVISISSDPNLMAMNDVHGRKIADLHRAWKPIQEERMAKRWCVTQHPTNAQAQMADMSLEEYKDFVYGAVLIDWEELHDKQETLREKLNEASQVYIEGPKTEITLSIEGMIAENSDGKKNMPSGEVFTAPVLNSAKGKIFFDKPVIFQGHEIEGVKLTFEGGEVTDYTANRGEESLKSLLSTDDGSKRLGELGIGTNRNIDRFTKNILFDEKMGGTIHMALGRAYEENVGKSQKRNESAIHVDMIKDMSEGKMELDGEPILEKGKFPWEH</sequence>
<dbReference type="PANTHER" id="PTHR34448">
    <property type="entry name" value="AMINOPEPTIDASE"/>
    <property type="match status" value="1"/>
</dbReference>
<evidence type="ECO:0000313" key="11">
    <source>
        <dbReference type="Proteomes" id="UP000070263"/>
    </source>
</evidence>
<accession>A0A133VL66</accession>
<dbReference type="InterPro" id="IPR035097">
    <property type="entry name" value="M29_N-terminal"/>
</dbReference>